<dbReference type="Gene3D" id="3.40.50.2300">
    <property type="match status" value="1"/>
</dbReference>
<comment type="caution">
    <text evidence="5">The sequence shown here is derived from an EMBL/GenBank/DDBJ whole genome shotgun (WGS) entry which is preliminary data.</text>
</comment>
<name>A0A2A2WNN3_9ACTN</name>
<evidence type="ECO:0000256" key="2">
    <source>
        <dbReference type="ARBA" id="ARBA00023125"/>
    </source>
</evidence>
<evidence type="ECO:0000256" key="1">
    <source>
        <dbReference type="ARBA" id="ARBA00023015"/>
    </source>
</evidence>
<feature type="domain" description="HTH luxR-type" evidence="4">
    <location>
        <begin position="135"/>
        <end position="200"/>
    </location>
</feature>
<dbReference type="Gene3D" id="1.10.10.10">
    <property type="entry name" value="Winged helix-like DNA-binding domain superfamily/Winged helix DNA-binding domain"/>
    <property type="match status" value="1"/>
</dbReference>
<protein>
    <submittedName>
        <fullName evidence="5">Helix-turn-helix transcriptional regulator</fullName>
    </submittedName>
</protein>
<dbReference type="PROSITE" id="PS00622">
    <property type="entry name" value="HTH_LUXR_1"/>
    <property type="match status" value="1"/>
</dbReference>
<dbReference type="OrthoDB" id="9816529at2"/>
<dbReference type="CDD" id="cd06170">
    <property type="entry name" value="LuxR_C_like"/>
    <property type="match status" value="1"/>
</dbReference>
<dbReference type="PROSITE" id="PS50043">
    <property type="entry name" value="HTH_LUXR_2"/>
    <property type="match status" value="1"/>
</dbReference>
<dbReference type="SUPFAM" id="SSF46894">
    <property type="entry name" value="C-terminal effector domain of the bipartite response regulators"/>
    <property type="match status" value="1"/>
</dbReference>
<dbReference type="SUPFAM" id="SSF52172">
    <property type="entry name" value="CheY-like"/>
    <property type="match status" value="1"/>
</dbReference>
<dbReference type="EMBL" id="NTGA01000022">
    <property type="protein sequence ID" value="PAY22554.1"/>
    <property type="molecule type" value="Genomic_DNA"/>
</dbReference>
<evidence type="ECO:0000313" key="6">
    <source>
        <dbReference type="Proteomes" id="UP000218810"/>
    </source>
</evidence>
<dbReference type="InterPro" id="IPR000792">
    <property type="entry name" value="Tscrpt_reg_LuxR_C"/>
</dbReference>
<dbReference type="RefSeq" id="WP_095718748.1">
    <property type="nucleotide sequence ID" value="NZ_BAAAHZ010000015.1"/>
</dbReference>
<evidence type="ECO:0000256" key="3">
    <source>
        <dbReference type="ARBA" id="ARBA00023163"/>
    </source>
</evidence>
<dbReference type="Pfam" id="PF00196">
    <property type="entry name" value="GerE"/>
    <property type="match status" value="1"/>
</dbReference>
<organism evidence="5 6">
    <name type="scientific">Dietzia natronolimnaea</name>
    <dbReference type="NCBI Taxonomy" id="161920"/>
    <lineage>
        <taxon>Bacteria</taxon>
        <taxon>Bacillati</taxon>
        <taxon>Actinomycetota</taxon>
        <taxon>Actinomycetes</taxon>
        <taxon>Mycobacteriales</taxon>
        <taxon>Dietziaceae</taxon>
        <taxon>Dietzia</taxon>
    </lineage>
</organism>
<dbReference type="PRINTS" id="PR00038">
    <property type="entry name" value="HTHLUXR"/>
</dbReference>
<evidence type="ECO:0000313" key="5">
    <source>
        <dbReference type="EMBL" id="PAY22554.1"/>
    </source>
</evidence>
<dbReference type="InterPro" id="IPR016032">
    <property type="entry name" value="Sig_transdc_resp-reg_C-effctor"/>
</dbReference>
<dbReference type="InterPro" id="IPR011006">
    <property type="entry name" value="CheY-like_superfamily"/>
</dbReference>
<dbReference type="GO" id="GO:0003677">
    <property type="term" value="F:DNA binding"/>
    <property type="evidence" value="ECO:0007669"/>
    <property type="project" value="UniProtKB-KW"/>
</dbReference>
<keyword evidence="1" id="KW-0805">Transcription regulation</keyword>
<dbReference type="GO" id="GO:0006355">
    <property type="term" value="P:regulation of DNA-templated transcription"/>
    <property type="evidence" value="ECO:0007669"/>
    <property type="project" value="InterPro"/>
</dbReference>
<gene>
    <name evidence="5" type="ORF">CEY15_12645</name>
</gene>
<dbReference type="SMART" id="SM00421">
    <property type="entry name" value="HTH_LUXR"/>
    <property type="match status" value="1"/>
</dbReference>
<dbReference type="PANTHER" id="PTHR44688">
    <property type="entry name" value="DNA-BINDING TRANSCRIPTIONAL ACTIVATOR DEVR_DOSR"/>
    <property type="match status" value="1"/>
</dbReference>
<accession>A0A2A2WNN3</accession>
<sequence>MPVRVTVINDYLVVVAGVNAILSEYADRIEVVEKRTVSKGAAPVDVALYDTFAAPVGKHARLAALRQDPSIGAIAVYSFAAGHAAVEDSLALGANGFLSKSLSAPELVRGIEEIAAGRVVTMVGPGLSATGANDWPAKEAGLSAREAEMVGLIVQGMSNREIGDRCYLSANTVKTYIRAAYRKMGVNTRAQAVAWGIEHGLKPDRQA</sequence>
<keyword evidence="3" id="KW-0804">Transcription</keyword>
<reference evidence="6" key="1">
    <citation type="submission" date="2017-09" db="EMBL/GenBank/DDBJ databases">
        <authorList>
            <person name="Zhang Y."/>
            <person name="Huang X."/>
            <person name="Liu J."/>
            <person name="Lu L."/>
            <person name="Peng K."/>
        </authorList>
    </citation>
    <scope>NUCLEOTIDE SEQUENCE [LARGE SCALE GENOMIC DNA]</scope>
    <source>
        <strain evidence="6">S-XJ-1</strain>
    </source>
</reference>
<keyword evidence="2" id="KW-0238">DNA-binding</keyword>
<keyword evidence="6" id="KW-1185">Reference proteome</keyword>
<dbReference type="AlphaFoldDB" id="A0A2A2WNN3"/>
<dbReference type="InterPro" id="IPR036388">
    <property type="entry name" value="WH-like_DNA-bd_sf"/>
</dbReference>
<dbReference type="PANTHER" id="PTHR44688:SF16">
    <property type="entry name" value="DNA-BINDING TRANSCRIPTIONAL ACTIVATOR DEVR_DOSR"/>
    <property type="match status" value="1"/>
</dbReference>
<dbReference type="Proteomes" id="UP000218810">
    <property type="component" value="Unassembled WGS sequence"/>
</dbReference>
<evidence type="ECO:0000259" key="4">
    <source>
        <dbReference type="PROSITE" id="PS50043"/>
    </source>
</evidence>
<proteinExistence type="predicted"/>